<reference evidence="2" key="1">
    <citation type="submission" date="2021-01" db="EMBL/GenBank/DDBJ databases">
        <authorList>
            <person name="Corre E."/>
            <person name="Pelletier E."/>
            <person name="Niang G."/>
            <person name="Scheremetjew M."/>
            <person name="Finn R."/>
            <person name="Kale V."/>
            <person name="Holt S."/>
            <person name="Cochrane G."/>
            <person name="Meng A."/>
            <person name="Brown T."/>
            <person name="Cohen L."/>
        </authorList>
    </citation>
    <scope>NUCLEOTIDE SEQUENCE</scope>
    <source>
        <strain evidence="2">CCMP1594</strain>
    </source>
</reference>
<dbReference type="EMBL" id="HBJA01066156">
    <property type="protein sequence ID" value="CAE0812186.1"/>
    <property type="molecule type" value="Transcribed_RNA"/>
</dbReference>
<evidence type="ECO:0000256" key="1">
    <source>
        <dbReference type="SAM" id="MobiDB-lite"/>
    </source>
</evidence>
<dbReference type="AlphaFoldDB" id="A0A7S4FS35"/>
<organism evidence="2">
    <name type="scientific">Eutreptiella gymnastica</name>
    <dbReference type="NCBI Taxonomy" id="73025"/>
    <lineage>
        <taxon>Eukaryota</taxon>
        <taxon>Discoba</taxon>
        <taxon>Euglenozoa</taxon>
        <taxon>Euglenida</taxon>
        <taxon>Spirocuta</taxon>
        <taxon>Euglenophyceae</taxon>
        <taxon>Eutreptiales</taxon>
        <taxon>Eutreptiaceae</taxon>
        <taxon>Eutreptiella</taxon>
    </lineage>
</organism>
<feature type="region of interest" description="Disordered" evidence="1">
    <location>
        <begin position="89"/>
        <end position="110"/>
    </location>
</feature>
<evidence type="ECO:0000313" key="2">
    <source>
        <dbReference type="EMBL" id="CAE0812186.1"/>
    </source>
</evidence>
<gene>
    <name evidence="2" type="ORF">EGYM00163_LOCUS23336</name>
</gene>
<sequence length="121" mass="13352">MGCDHKTSMHHSPCNSGKALQPLLWAPRMASPSGAVRRYEGLAPIWRGAQGANRAAHAAYALPAQTPSDIDLYNPHNLYNLHCTIDTVQQEKPSRPTEEGFSSGKRMRSIQGARKAHNFFL</sequence>
<proteinExistence type="predicted"/>
<protein>
    <submittedName>
        <fullName evidence="2">Uncharacterized protein</fullName>
    </submittedName>
</protein>
<name>A0A7S4FS35_9EUGL</name>
<accession>A0A7S4FS35</accession>